<evidence type="ECO:0000313" key="1">
    <source>
        <dbReference type="EMBL" id="MUG46845.1"/>
    </source>
</evidence>
<accession>A0A7X3CQ84</accession>
<evidence type="ECO:0000313" key="2">
    <source>
        <dbReference type="Proteomes" id="UP000447876"/>
    </source>
</evidence>
<dbReference type="OrthoDB" id="2922920at2"/>
<protein>
    <submittedName>
        <fullName evidence="1">Exosporium protein C</fullName>
    </submittedName>
</protein>
<proteinExistence type="predicted"/>
<comment type="caution">
    <text evidence="1">The sequence shown here is derived from an EMBL/GenBank/DDBJ whole genome shotgun (WGS) entry which is preliminary data.</text>
</comment>
<sequence length="138" mass="14357">MAVLLQHVTNVPTPITNGAAINVPQTPAGQGIALVRVSIPANAPVNTVELTATVGLQGLTGIPRVLFRILRDGHEIYYAEQAVEANFENVNLTTLIAVDSNVAPGVHDYILSVEQVAAATNTARVIGPIVFSALATAP</sequence>
<organism evidence="1 2">
    <name type="scientific">Paenibacillus woosongensis</name>
    <dbReference type="NCBI Taxonomy" id="307580"/>
    <lineage>
        <taxon>Bacteria</taxon>
        <taxon>Bacillati</taxon>
        <taxon>Bacillota</taxon>
        <taxon>Bacilli</taxon>
        <taxon>Bacillales</taxon>
        <taxon>Paenibacillaceae</taxon>
        <taxon>Paenibacillus</taxon>
    </lineage>
</organism>
<dbReference type="AlphaFoldDB" id="A0A7X3CQ84"/>
<reference evidence="1 2" key="1">
    <citation type="submission" date="2019-11" db="EMBL/GenBank/DDBJ databases">
        <title>Draft genome sequences of five Paenibacillus species of dairy origin.</title>
        <authorList>
            <person name="Olajide A.M."/>
            <person name="Chen S."/>
            <person name="Lapointe G."/>
        </authorList>
    </citation>
    <scope>NUCLEOTIDE SEQUENCE [LARGE SCALE GENOMIC DNA]</scope>
    <source>
        <strain evidence="1 2">12CR55</strain>
    </source>
</reference>
<dbReference type="EMBL" id="WNZW01000008">
    <property type="protein sequence ID" value="MUG46845.1"/>
    <property type="molecule type" value="Genomic_DNA"/>
</dbReference>
<dbReference type="Proteomes" id="UP000447876">
    <property type="component" value="Unassembled WGS sequence"/>
</dbReference>
<gene>
    <name evidence="1" type="ORF">GNP95_17875</name>
</gene>
<name>A0A7X3CQ84_9BACL</name>
<dbReference type="RefSeq" id="WP_155612228.1">
    <property type="nucleotide sequence ID" value="NZ_WNZW01000008.1"/>
</dbReference>